<dbReference type="Gene3D" id="1.10.3430.10">
    <property type="entry name" value="Ammonium transporter AmtB like domains"/>
    <property type="match status" value="1"/>
</dbReference>
<keyword evidence="5 8" id="KW-1133">Transmembrane helix</keyword>
<reference evidence="10 11" key="1">
    <citation type="journal article" date="2019" name="Nat. Ecol. Evol.">
        <title>Megaphylogeny resolves global patterns of mushroom evolution.</title>
        <authorList>
            <person name="Varga T."/>
            <person name="Krizsan K."/>
            <person name="Foldi C."/>
            <person name="Dima B."/>
            <person name="Sanchez-Garcia M."/>
            <person name="Sanchez-Ramirez S."/>
            <person name="Szollosi G.J."/>
            <person name="Szarkandi J.G."/>
            <person name="Papp V."/>
            <person name="Albert L."/>
            <person name="Andreopoulos W."/>
            <person name="Angelini C."/>
            <person name="Antonin V."/>
            <person name="Barry K.W."/>
            <person name="Bougher N.L."/>
            <person name="Buchanan P."/>
            <person name="Buyck B."/>
            <person name="Bense V."/>
            <person name="Catcheside P."/>
            <person name="Chovatia M."/>
            <person name="Cooper J."/>
            <person name="Damon W."/>
            <person name="Desjardin D."/>
            <person name="Finy P."/>
            <person name="Geml J."/>
            <person name="Haridas S."/>
            <person name="Hughes K."/>
            <person name="Justo A."/>
            <person name="Karasinski D."/>
            <person name="Kautmanova I."/>
            <person name="Kiss B."/>
            <person name="Kocsube S."/>
            <person name="Kotiranta H."/>
            <person name="LaButti K.M."/>
            <person name="Lechner B.E."/>
            <person name="Liimatainen K."/>
            <person name="Lipzen A."/>
            <person name="Lukacs Z."/>
            <person name="Mihaltcheva S."/>
            <person name="Morgado L.N."/>
            <person name="Niskanen T."/>
            <person name="Noordeloos M.E."/>
            <person name="Ohm R.A."/>
            <person name="Ortiz-Santana B."/>
            <person name="Ovrebo C."/>
            <person name="Racz N."/>
            <person name="Riley R."/>
            <person name="Savchenko A."/>
            <person name="Shiryaev A."/>
            <person name="Soop K."/>
            <person name="Spirin V."/>
            <person name="Szebenyi C."/>
            <person name="Tomsovsky M."/>
            <person name="Tulloss R.E."/>
            <person name="Uehling J."/>
            <person name="Grigoriev I.V."/>
            <person name="Vagvolgyi C."/>
            <person name="Papp T."/>
            <person name="Martin F.M."/>
            <person name="Miettinen O."/>
            <person name="Hibbett D.S."/>
            <person name="Nagy L.G."/>
        </authorList>
    </citation>
    <scope>NUCLEOTIDE SEQUENCE [LARGE SCALE GENOMIC DNA]</scope>
    <source>
        <strain evidence="10 11">CBS 121175</strain>
    </source>
</reference>
<dbReference type="SUPFAM" id="SSF111352">
    <property type="entry name" value="Ammonium transporter"/>
    <property type="match status" value="1"/>
</dbReference>
<dbReference type="InterPro" id="IPR024041">
    <property type="entry name" value="NH4_transpt_AmtB-like_dom"/>
</dbReference>
<feature type="transmembrane region" description="Helical" evidence="8">
    <location>
        <begin position="284"/>
        <end position="301"/>
    </location>
</feature>
<keyword evidence="7 8" id="KW-0924">Ammonia transport</keyword>
<dbReference type="InterPro" id="IPR001905">
    <property type="entry name" value="Ammonium_transpt"/>
</dbReference>
<evidence type="ECO:0000256" key="4">
    <source>
        <dbReference type="ARBA" id="ARBA00022692"/>
    </source>
</evidence>
<feature type="transmembrane region" description="Helical" evidence="8">
    <location>
        <begin position="124"/>
        <end position="144"/>
    </location>
</feature>
<dbReference type="Proteomes" id="UP000307440">
    <property type="component" value="Unassembled WGS sequence"/>
</dbReference>
<accession>A0A5C3KY94</accession>
<feature type="transmembrane region" description="Helical" evidence="8">
    <location>
        <begin position="307"/>
        <end position="328"/>
    </location>
</feature>
<feature type="transmembrane region" description="Helical" evidence="8">
    <location>
        <begin position="256"/>
        <end position="277"/>
    </location>
</feature>
<evidence type="ECO:0000313" key="10">
    <source>
        <dbReference type="EMBL" id="TFK25140.1"/>
    </source>
</evidence>
<comment type="similarity">
    <text evidence="2 8">Belongs to the ammonia transporter channel (TC 1.A.11.2) family.</text>
</comment>
<feature type="transmembrane region" description="Helical" evidence="8">
    <location>
        <begin position="181"/>
        <end position="205"/>
    </location>
</feature>
<keyword evidence="3 8" id="KW-0813">Transport</keyword>
<dbReference type="InterPro" id="IPR018047">
    <property type="entry name" value="Ammonium_transpt_CS"/>
</dbReference>
<protein>
    <recommendedName>
        <fullName evidence="8">Ammonium transporter</fullName>
    </recommendedName>
</protein>
<dbReference type="PANTHER" id="PTHR43029">
    <property type="entry name" value="AMMONIUM TRANSPORTER MEP2"/>
    <property type="match status" value="1"/>
</dbReference>
<dbReference type="GO" id="GO:0005886">
    <property type="term" value="C:plasma membrane"/>
    <property type="evidence" value="ECO:0007669"/>
    <property type="project" value="UniProtKB-SubCell"/>
</dbReference>
<proteinExistence type="inferred from homology"/>
<keyword evidence="11" id="KW-1185">Reference proteome</keyword>
<evidence type="ECO:0000256" key="2">
    <source>
        <dbReference type="ARBA" id="ARBA00005887"/>
    </source>
</evidence>
<keyword evidence="4 8" id="KW-0812">Transmembrane</keyword>
<dbReference type="AlphaFoldDB" id="A0A5C3KY94"/>
<feature type="transmembrane region" description="Helical" evidence="8">
    <location>
        <begin position="226"/>
        <end position="244"/>
    </location>
</feature>
<evidence type="ECO:0000256" key="1">
    <source>
        <dbReference type="ARBA" id="ARBA00004141"/>
    </source>
</evidence>
<dbReference type="STRING" id="230819.A0A5C3KY94"/>
<evidence type="ECO:0000256" key="3">
    <source>
        <dbReference type="ARBA" id="ARBA00022448"/>
    </source>
</evidence>
<feature type="transmembrane region" description="Helical" evidence="8">
    <location>
        <begin position="340"/>
        <end position="366"/>
    </location>
</feature>
<dbReference type="InterPro" id="IPR029020">
    <property type="entry name" value="Ammonium/urea_transptr"/>
</dbReference>
<gene>
    <name evidence="10" type="ORF">FA15DRAFT_738387</name>
</gene>
<dbReference type="PROSITE" id="PS01219">
    <property type="entry name" value="AMMONIUM_TRANSP"/>
    <property type="match status" value="1"/>
</dbReference>
<evidence type="ECO:0000313" key="11">
    <source>
        <dbReference type="Proteomes" id="UP000307440"/>
    </source>
</evidence>
<sequence>MVNITYDESGSIQWFDPEAATPEEALVVYNPGDIAFVLACTALVWIMIPGLGFFYSGLLRRKNALSMIWLGVTTVAVVSFQWFFWGFSLTFSDTANMFIGDLRYFALRGVLEKPSIGSSRIPSIVFSVYQLMFAAITPMIAVGAFAERAHLGPTMVFTFIWSTLVYDPIACWTWNSNGWTFVLGGLDFAGGTPVHISSGTAALAISVYLGRRRGYGTESLAYKPHNTTYVVLGTVLLWFGWFGFNGGSALAANLRAAQACIVTNLSASVGGITWMLWDYRIEKKWSTVGFCSGAIAGLVAITPGSGFVGAPAAVLFGFLAGTGCNFATQLKFMIGYDDALDIFASHAVGGIIGNILTALFAQASVAKYDGFSDIPGGWLDRNWVQLGYHVADSVAGIGYSFVVTTIILWVMHFIPGLRLRISEDEEIIGVDEIETGEYAYDYVSINTELKPPIPIYSMTTRSDQCAHKAMPPQLPSNPRHFKSQTLQVTPSSVYL</sequence>
<evidence type="ECO:0000259" key="9">
    <source>
        <dbReference type="Pfam" id="PF00909"/>
    </source>
</evidence>
<dbReference type="Pfam" id="PF00909">
    <property type="entry name" value="Ammonium_transp"/>
    <property type="match status" value="1"/>
</dbReference>
<dbReference type="OrthoDB" id="534912at2759"/>
<dbReference type="PANTHER" id="PTHR43029:SF10">
    <property type="entry name" value="AMMONIUM TRANSPORTER MEP2"/>
    <property type="match status" value="1"/>
</dbReference>
<evidence type="ECO:0000256" key="5">
    <source>
        <dbReference type="ARBA" id="ARBA00022989"/>
    </source>
</evidence>
<dbReference type="FunFam" id="1.10.3430.10:FF:000003">
    <property type="entry name" value="Ammonium transporter"/>
    <property type="match status" value="1"/>
</dbReference>
<feature type="transmembrane region" description="Helical" evidence="8">
    <location>
        <begin position="34"/>
        <end position="55"/>
    </location>
</feature>
<evidence type="ECO:0000256" key="6">
    <source>
        <dbReference type="ARBA" id="ARBA00023136"/>
    </source>
</evidence>
<organism evidence="10 11">
    <name type="scientific">Coprinopsis marcescibilis</name>
    <name type="common">Agaric fungus</name>
    <name type="synonym">Psathyrella marcescibilis</name>
    <dbReference type="NCBI Taxonomy" id="230819"/>
    <lineage>
        <taxon>Eukaryota</taxon>
        <taxon>Fungi</taxon>
        <taxon>Dikarya</taxon>
        <taxon>Basidiomycota</taxon>
        <taxon>Agaricomycotina</taxon>
        <taxon>Agaricomycetes</taxon>
        <taxon>Agaricomycetidae</taxon>
        <taxon>Agaricales</taxon>
        <taxon>Agaricineae</taxon>
        <taxon>Psathyrellaceae</taxon>
        <taxon>Coprinopsis</taxon>
    </lineage>
</organism>
<evidence type="ECO:0000256" key="8">
    <source>
        <dbReference type="RuleBase" id="RU362002"/>
    </source>
</evidence>
<feature type="domain" description="Ammonium transporter AmtB-like" evidence="9">
    <location>
        <begin position="35"/>
        <end position="440"/>
    </location>
</feature>
<dbReference type="NCBIfam" id="TIGR00836">
    <property type="entry name" value="amt"/>
    <property type="match status" value="1"/>
</dbReference>
<dbReference type="EMBL" id="ML210190">
    <property type="protein sequence ID" value="TFK25140.1"/>
    <property type="molecule type" value="Genomic_DNA"/>
</dbReference>
<comment type="subcellular location">
    <subcellularLocation>
        <location evidence="8">Cell membrane</location>
        <topology evidence="8">Multi-pass membrane protein</topology>
    </subcellularLocation>
    <subcellularLocation>
        <location evidence="1">Membrane</location>
        <topology evidence="1">Multi-pass membrane protein</topology>
    </subcellularLocation>
</comment>
<feature type="transmembrane region" description="Helical" evidence="8">
    <location>
        <begin position="67"/>
        <end position="87"/>
    </location>
</feature>
<feature type="transmembrane region" description="Helical" evidence="8">
    <location>
        <begin position="156"/>
        <end position="175"/>
    </location>
</feature>
<name>A0A5C3KY94_COPMA</name>
<dbReference type="GO" id="GO:0008519">
    <property type="term" value="F:ammonium channel activity"/>
    <property type="evidence" value="ECO:0007669"/>
    <property type="project" value="InterPro"/>
</dbReference>
<evidence type="ECO:0000256" key="7">
    <source>
        <dbReference type="ARBA" id="ARBA00023177"/>
    </source>
</evidence>
<keyword evidence="6 8" id="KW-0472">Membrane</keyword>
<feature type="transmembrane region" description="Helical" evidence="8">
    <location>
        <begin position="386"/>
        <end position="410"/>
    </location>
</feature>